<dbReference type="PANTHER" id="PTHR43046">
    <property type="entry name" value="GDP-MANNOSE MANNOSYL HYDROLASE"/>
    <property type="match status" value="1"/>
</dbReference>
<dbReference type="SUPFAM" id="SSF55811">
    <property type="entry name" value="Nudix"/>
    <property type="match status" value="1"/>
</dbReference>
<comment type="caution">
    <text evidence="6">The sequence shown here is derived from an EMBL/GenBank/DDBJ whole genome shotgun (WGS) entry which is preliminary data.</text>
</comment>
<dbReference type="GO" id="GO:0016787">
    <property type="term" value="F:hydrolase activity"/>
    <property type="evidence" value="ECO:0007669"/>
    <property type="project" value="UniProtKB-KW"/>
</dbReference>
<protein>
    <recommendedName>
        <fullName evidence="5">Nudix hydrolase domain-containing protein</fullName>
    </recommendedName>
</protein>
<name>A0A1G2QEB7_9BACT</name>
<accession>A0A1G2QEB7</accession>
<evidence type="ECO:0000256" key="2">
    <source>
        <dbReference type="ARBA" id="ARBA00022801"/>
    </source>
</evidence>
<dbReference type="InterPro" id="IPR000086">
    <property type="entry name" value="NUDIX_hydrolase_dom"/>
</dbReference>
<feature type="domain" description="Nudix hydrolase" evidence="5">
    <location>
        <begin position="25"/>
        <end position="151"/>
    </location>
</feature>
<dbReference type="PROSITE" id="PS00893">
    <property type="entry name" value="NUDIX_BOX"/>
    <property type="match status" value="1"/>
</dbReference>
<dbReference type="Pfam" id="PF00293">
    <property type="entry name" value="NUDIX"/>
    <property type="match status" value="1"/>
</dbReference>
<evidence type="ECO:0000313" key="6">
    <source>
        <dbReference type="EMBL" id="OHA58945.1"/>
    </source>
</evidence>
<evidence type="ECO:0000256" key="3">
    <source>
        <dbReference type="ARBA" id="ARBA00022842"/>
    </source>
</evidence>
<evidence type="ECO:0000259" key="5">
    <source>
        <dbReference type="PROSITE" id="PS51462"/>
    </source>
</evidence>
<dbReference type="PANTHER" id="PTHR43046:SF12">
    <property type="entry name" value="GDP-MANNOSE MANNOSYL HYDROLASE"/>
    <property type="match status" value="1"/>
</dbReference>
<dbReference type="EMBL" id="MHTJ01000002">
    <property type="protein sequence ID" value="OHA58945.1"/>
    <property type="molecule type" value="Genomic_DNA"/>
</dbReference>
<comment type="cofactor">
    <cofactor evidence="1">
        <name>Mg(2+)</name>
        <dbReference type="ChEBI" id="CHEBI:18420"/>
    </cofactor>
</comment>
<proteinExistence type="inferred from homology"/>
<evidence type="ECO:0000256" key="1">
    <source>
        <dbReference type="ARBA" id="ARBA00001946"/>
    </source>
</evidence>
<dbReference type="InterPro" id="IPR015797">
    <property type="entry name" value="NUDIX_hydrolase-like_dom_sf"/>
</dbReference>
<dbReference type="Gene3D" id="3.90.79.10">
    <property type="entry name" value="Nucleoside Triphosphate Pyrophosphohydrolase"/>
    <property type="match status" value="1"/>
</dbReference>
<evidence type="ECO:0000313" key="7">
    <source>
        <dbReference type="Proteomes" id="UP000177043"/>
    </source>
</evidence>
<keyword evidence="2 4" id="KW-0378">Hydrolase</keyword>
<keyword evidence="3" id="KW-0460">Magnesium</keyword>
<reference evidence="6 7" key="1">
    <citation type="journal article" date="2016" name="Nat. Commun.">
        <title>Thousands of microbial genomes shed light on interconnected biogeochemical processes in an aquifer system.</title>
        <authorList>
            <person name="Anantharaman K."/>
            <person name="Brown C.T."/>
            <person name="Hug L.A."/>
            <person name="Sharon I."/>
            <person name="Castelle C.J."/>
            <person name="Probst A.J."/>
            <person name="Thomas B.C."/>
            <person name="Singh A."/>
            <person name="Wilkins M.J."/>
            <person name="Karaoz U."/>
            <person name="Brodie E.L."/>
            <person name="Williams K.H."/>
            <person name="Hubbard S.S."/>
            <person name="Banfield J.F."/>
        </authorList>
    </citation>
    <scope>NUCLEOTIDE SEQUENCE [LARGE SCALE GENOMIC DNA]</scope>
</reference>
<gene>
    <name evidence="6" type="ORF">A2571_01045</name>
</gene>
<dbReference type="PROSITE" id="PS51462">
    <property type="entry name" value="NUDIX"/>
    <property type="match status" value="1"/>
</dbReference>
<comment type="similarity">
    <text evidence="4">Belongs to the Nudix hydrolase family.</text>
</comment>
<dbReference type="InterPro" id="IPR020084">
    <property type="entry name" value="NUDIX_hydrolase_CS"/>
</dbReference>
<dbReference type="AlphaFoldDB" id="A0A1G2QEB7"/>
<dbReference type="CDD" id="cd02883">
    <property type="entry name" value="NUDIX_Hydrolase"/>
    <property type="match status" value="1"/>
</dbReference>
<dbReference type="PRINTS" id="PR00502">
    <property type="entry name" value="NUDIXFAMILY"/>
</dbReference>
<evidence type="ECO:0000256" key="4">
    <source>
        <dbReference type="RuleBase" id="RU003476"/>
    </source>
</evidence>
<dbReference type="Proteomes" id="UP000177043">
    <property type="component" value="Unassembled WGS sequence"/>
</dbReference>
<dbReference type="STRING" id="1802438.A2571_01045"/>
<organism evidence="6 7">
    <name type="scientific">Candidatus Vogelbacteria bacterium RIFOXYD1_FULL_44_32</name>
    <dbReference type="NCBI Taxonomy" id="1802438"/>
    <lineage>
        <taxon>Bacteria</taxon>
        <taxon>Candidatus Vogeliibacteriota</taxon>
    </lineage>
</organism>
<sequence length="173" mass="19619">MKPLLVLTDKQIFPDFELDVDITYELRLAVKIVAFDGAGQLALVGTKYRLLPGGGVEEGETFEEAVWREAKEEMGCDVKIEREIGVTEEYRAKIGRHQETHFFLATVLGDKGVPTTTQEDEQGIQIDWVTLDRAIVLLEEQVKNISTQSYHSCFNVRTHLVALKELKKQTTPR</sequence>
<dbReference type="InterPro" id="IPR020476">
    <property type="entry name" value="Nudix_hydrolase"/>
</dbReference>